<comment type="caution">
    <text evidence="1">The sequence shown here is derived from an EMBL/GenBank/DDBJ whole genome shotgun (WGS) entry which is preliminary data.</text>
</comment>
<dbReference type="AlphaFoldDB" id="X6NVU8"/>
<keyword evidence="2" id="KW-1185">Reference proteome</keyword>
<evidence type="ECO:0000313" key="1">
    <source>
        <dbReference type="EMBL" id="ETO29949.1"/>
    </source>
</evidence>
<dbReference type="SUPFAM" id="SSF50978">
    <property type="entry name" value="WD40 repeat-like"/>
    <property type="match status" value="1"/>
</dbReference>
<dbReference type="EMBL" id="ASPP01005758">
    <property type="protein sequence ID" value="ETO29949.1"/>
    <property type="molecule type" value="Genomic_DNA"/>
</dbReference>
<sequence length="287" mass="32501">MKPLALTSICGVTWTRSSQFQWCPLRNELVIVQGGIITCVNIRTWKNTRYIRCYIGNSPIEALCFFANDTRILVAQQNYVLQEYILSHAYITNDNNSLERKKNASTNSGLPIIVTIPIKLCFPNSTHAVTLSPLIHSDVSNDMKKEPMEFKMNSTIIQVKHLNDELFLVLSSDQCIVFQLAIPTKKSVVKIKCKPLSNKKAREPTIGIIIAQIHSISQHCSVLPLGVDHFFTCGLHHLSLWKLEPLPPAKNYSYFSDDATHKECDQSFQSQNNMHKFSDNLVCHSVI</sequence>
<name>X6NVU8_RETFI</name>
<dbReference type="Proteomes" id="UP000023152">
    <property type="component" value="Unassembled WGS sequence"/>
</dbReference>
<proteinExistence type="predicted"/>
<protein>
    <submittedName>
        <fullName evidence="1">Uncharacterized protein</fullName>
    </submittedName>
</protein>
<evidence type="ECO:0000313" key="2">
    <source>
        <dbReference type="Proteomes" id="UP000023152"/>
    </source>
</evidence>
<organism evidence="1 2">
    <name type="scientific">Reticulomyxa filosa</name>
    <dbReference type="NCBI Taxonomy" id="46433"/>
    <lineage>
        <taxon>Eukaryota</taxon>
        <taxon>Sar</taxon>
        <taxon>Rhizaria</taxon>
        <taxon>Retaria</taxon>
        <taxon>Foraminifera</taxon>
        <taxon>Monothalamids</taxon>
        <taxon>Reticulomyxidae</taxon>
        <taxon>Reticulomyxa</taxon>
    </lineage>
</organism>
<accession>X6NVU8</accession>
<dbReference type="InterPro" id="IPR036322">
    <property type="entry name" value="WD40_repeat_dom_sf"/>
</dbReference>
<reference evidence="1 2" key="1">
    <citation type="journal article" date="2013" name="Curr. Biol.">
        <title>The Genome of the Foraminiferan Reticulomyxa filosa.</title>
        <authorList>
            <person name="Glockner G."/>
            <person name="Hulsmann N."/>
            <person name="Schleicher M."/>
            <person name="Noegel A.A."/>
            <person name="Eichinger L."/>
            <person name="Gallinger C."/>
            <person name="Pawlowski J."/>
            <person name="Sierra R."/>
            <person name="Euteneuer U."/>
            <person name="Pillet L."/>
            <person name="Moustafa A."/>
            <person name="Platzer M."/>
            <person name="Groth M."/>
            <person name="Szafranski K."/>
            <person name="Schliwa M."/>
        </authorList>
    </citation>
    <scope>NUCLEOTIDE SEQUENCE [LARGE SCALE GENOMIC DNA]</scope>
</reference>
<gene>
    <name evidence="1" type="ORF">RFI_07170</name>
</gene>